<name>A0AAF0PZ20_SOLVR</name>
<dbReference type="GO" id="GO:0051287">
    <property type="term" value="F:NAD binding"/>
    <property type="evidence" value="ECO:0007669"/>
    <property type="project" value="InterPro"/>
</dbReference>
<dbReference type="Pfam" id="PF00044">
    <property type="entry name" value="Gp_dh_N"/>
    <property type="match status" value="1"/>
</dbReference>
<dbReference type="EMBL" id="CP133613">
    <property type="protein sequence ID" value="WMV13678.1"/>
    <property type="molecule type" value="Genomic_DNA"/>
</dbReference>
<dbReference type="Gene3D" id="3.40.50.720">
    <property type="entry name" value="NAD(P)-binding Rossmann-like Domain"/>
    <property type="match status" value="1"/>
</dbReference>
<protein>
    <recommendedName>
        <fullName evidence="3">Glyceraldehyde 3-phosphate dehydrogenase NAD(P) binding domain-containing protein</fullName>
    </recommendedName>
</protein>
<dbReference type="InterPro" id="IPR020831">
    <property type="entry name" value="GlycerAld/Erythrose_P_DH"/>
</dbReference>
<accession>A0AAF0PZ20</accession>
<organism evidence="4 5">
    <name type="scientific">Solanum verrucosum</name>
    <dbReference type="NCBI Taxonomy" id="315347"/>
    <lineage>
        <taxon>Eukaryota</taxon>
        <taxon>Viridiplantae</taxon>
        <taxon>Streptophyta</taxon>
        <taxon>Embryophyta</taxon>
        <taxon>Tracheophyta</taxon>
        <taxon>Spermatophyta</taxon>
        <taxon>Magnoliopsida</taxon>
        <taxon>eudicotyledons</taxon>
        <taxon>Gunneridae</taxon>
        <taxon>Pentapetalae</taxon>
        <taxon>asterids</taxon>
        <taxon>lamiids</taxon>
        <taxon>Solanales</taxon>
        <taxon>Solanaceae</taxon>
        <taxon>Solanoideae</taxon>
        <taxon>Solaneae</taxon>
        <taxon>Solanum</taxon>
    </lineage>
</organism>
<gene>
    <name evidence="4" type="ORF">MTR67_007063</name>
</gene>
<reference evidence="4" key="1">
    <citation type="submission" date="2023-08" db="EMBL/GenBank/DDBJ databases">
        <title>A de novo genome assembly of Solanum verrucosum Schlechtendal, a Mexican diploid species geographically isolated from the other diploid A-genome species in potato relatives.</title>
        <authorList>
            <person name="Hosaka K."/>
        </authorList>
    </citation>
    <scope>NUCLEOTIDE SEQUENCE</scope>
    <source>
        <tissue evidence="4">Young leaves</tissue>
    </source>
</reference>
<evidence type="ECO:0000256" key="1">
    <source>
        <dbReference type="ARBA" id="ARBA00007406"/>
    </source>
</evidence>
<dbReference type="GO" id="GO:0016620">
    <property type="term" value="F:oxidoreductase activity, acting on the aldehyde or oxo group of donors, NAD or NADP as acceptor"/>
    <property type="evidence" value="ECO:0007669"/>
    <property type="project" value="InterPro"/>
</dbReference>
<dbReference type="InterPro" id="IPR036291">
    <property type="entry name" value="NAD(P)-bd_dom_sf"/>
</dbReference>
<evidence type="ECO:0000256" key="2">
    <source>
        <dbReference type="ARBA" id="ARBA00023002"/>
    </source>
</evidence>
<comment type="similarity">
    <text evidence="1">Belongs to the glyceraldehyde-3-phosphate dehydrogenase family.</text>
</comment>
<evidence type="ECO:0000313" key="4">
    <source>
        <dbReference type="EMBL" id="WMV13678.1"/>
    </source>
</evidence>
<proteinExistence type="inferred from homology"/>
<keyword evidence="2" id="KW-0560">Oxidoreductase</keyword>
<dbReference type="SUPFAM" id="SSF51735">
    <property type="entry name" value="NAD(P)-binding Rossmann-fold domains"/>
    <property type="match status" value="1"/>
</dbReference>
<dbReference type="SMART" id="SM00846">
    <property type="entry name" value="Gp_dh_N"/>
    <property type="match status" value="1"/>
</dbReference>
<dbReference type="InterPro" id="IPR020828">
    <property type="entry name" value="GlycerAld_3-P_DH_NAD(P)-bd"/>
</dbReference>
<dbReference type="PANTHER" id="PTHR43148">
    <property type="entry name" value="GLYCERALDEHYDE-3-PHOSPHATE DEHYDROGENASE 2"/>
    <property type="match status" value="1"/>
</dbReference>
<feature type="domain" description="Glyceraldehyde 3-phosphate dehydrogenase NAD(P) binding" evidence="3">
    <location>
        <begin position="80"/>
        <end position="192"/>
    </location>
</feature>
<dbReference type="Proteomes" id="UP001234989">
    <property type="component" value="Chromosome 2"/>
</dbReference>
<dbReference type="AlphaFoldDB" id="A0AAF0PZ20"/>
<sequence>MSERLCMIHNLIHSILSSLNISEKATIKDHSEFTGLRTSSAVPFGVGRKINDDLLSLVAFQTSVIGGGKKNNSRVVEAKLKVAINGFGRFGRNFLRCCHGMNDSSLDVIAINNSGGVMQASHLLKYESTLGIFDADVKPVGTDGIFVDGKLIKAISDRNPINLPWKVFVNREVLASISKLKVLITAPEKGDIPTWTS</sequence>
<evidence type="ECO:0000313" key="5">
    <source>
        <dbReference type="Proteomes" id="UP001234989"/>
    </source>
</evidence>
<evidence type="ECO:0000259" key="3">
    <source>
        <dbReference type="SMART" id="SM00846"/>
    </source>
</evidence>
<keyword evidence="5" id="KW-1185">Reference proteome</keyword>